<dbReference type="Proteomes" id="UP000245880">
    <property type="component" value="Unassembled WGS sequence"/>
</dbReference>
<reference evidence="1 2" key="1">
    <citation type="submission" date="2018-03" db="EMBL/GenBank/DDBJ databases">
        <title>Genomic Encyclopedia of Archaeal and Bacterial Type Strains, Phase II (KMG-II): from individual species to whole genera.</title>
        <authorList>
            <person name="Goeker M."/>
        </authorList>
    </citation>
    <scope>NUCLEOTIDE SEQUENCE [LARGE SCALE GENOMIC DNA]</scope>
    <source>
        <strain evidence="1 2">DSM 100346</strain>
    </source>
</reference>
<name>A0A316A6I3_9BACT</name>
<keyword evidence="2" id="KW-1185">Reference proteome</keyword>
<sequence length="136" mass="15400">MKSHISILITTLSILLTIGCVSSSKDNKTRINITCHECAGMEVFLSRSSILHTGANEVYQSKFDSVGRAEIEFVQLDTLSLLLVVENKDQAEWKFSTTLYFEPYANIELTIENGLPRFTGDLRIINTYYHYDTPSL</sequence>
<comment type="caution">
    <text evidence="1">The sequence shown here is derived from an EMBL/GenBank/DDBJ whole genome shotgun (WGS) entry which is preliminary data.</text>
</comment>
<dbReference type="RefSeq" id="WP_109678310.1">
    <property type="nucleotide sequence ID" value="NZ_QGDT01000026.1"/>
</dbReference>
<dbReference type="PROSITE" id="PS51257">
    <property type="entry name" value="PROKAR_LIPOPROTEIN"/>
    <property type="match status" value="1"/>
</dbReference>
<evidence type="ECO:0000313" key="2">
    <source>
        <dbReference type="Proteomes" id="UP000245880"/>
    </source>
</evidence>
<proteinExistence type="predicted"/>
<dbReference type="AlphaFoldDB" id="A0A316A6I3"/>
<dbReference type="EMBL" id="QGDT01000026">
    <property type="protein sequence ID" value="PWJ53092.1"/>
    <property type="molecule type" value="Genomic_DNA"/>
</dbReference>
<organism evidence="1 2">
    <name type="scientific">Dyadobacter jejuensis</name>
    <dbReference type="NCBI Taxonomy" id="1082580"/>
    <lineage>
        <taxon>Bacteria</taxon>
        <taxon>Pseudomonadati</taxon>
        <taxon>Bacteroidota</taxon>
        <taxon>Cytophagia</taxon>
        <taxon>Cytophagales</taxon>
        <taxon>Spirosomataceae</taxon>
        <taxon>Dyadobacter</taxon>
    </lineage>
</organism>
<protein>
    <submittedName>
        <fullName evidence="1">Uncharacterized protein</fullName>
    </submittedName>
</protein>
<gene>
    <name evidence="1" type="ORF">CLV98_1261</name>
</gene>
<evidence type="ECO:0000313" key="1">
    <source>
        <dbReference type="EMBL" id="PWJ53092.1"/>
    </source>
</evidence>
<accession>A0A316A6I3</accession>